<comment type="caution">
    <text evidence="1">The sequence shown here is derived from an EMBL/GenBank/DDBJ whole genome shotgun (WGS) entry which is preliminary data.</text>
</comment>
<dbReference type="AlphaFoldDB" id="A0A095SV56"/>
<dbReference type="STRING" id="1453498.LG45_08160"/>
<sequence>MKNIIQYLALILFTISFSSCEDVIDVDLDTAAPRLVIDASIKWQKGTSGNEQKIKLTTTTDYFSNVIPPVSGAIVFITDSSNTVFDFIETPSTGEYICSNFNPVINETYVLTVQVGGNTYTSTQKLMATPVIESIEQTVVDGFEGEETQVKFFFQDNGLVDNFYLIGFKNSINTFPEYGVVEDEFFQGNEMFGLYRSADFESDDELFMSLQGVDERYFNYMNKLITIAGSSGGSPFATPPATLRGNIVNQTDQENHPLGYFHLSEIDGINYTIE</sequence>
<evidence type="ECO:0000313" key="2">
    <source>
        <dbReference type="Proteomes" id="UP000029554"/>
    </source>
</evidence>
<dbReference type="Proteomes" id="UP000029554">
    <property type="component" value="Unassembled WGS sequence"/>
</dbReference>
<evidence type="ECO:0008006" key="3">
    <source>
        <dbReference type="Google" id="ProtNLM"/>
    </source>
</evidence>
<dbReference type="RefSeq" id="WP_035125943.1">
    <property type="nucleotide sequence ID" value="NZ_JRHH01000003.1"/>
</dbReference>
<gene>
    <name evidence="1" type="ORF">LG45_08160</name>
</gene>
<keyword evidence="2" id="KW-1185">Reference proteome</keyword>
<name>A0A095SV56_9FLAO</name>
<proteinExistence type="predicted"/>
<dbReference type="InterPro" id="IPR025345">
    <property type="entry name" value="DUF4249"/>
</dbReference>
<dbReference type="PROSITE" id="PS51257">
    <property type="entry name" value="PROKAR_LIPOPROTEIN"/>
    <property type="match status" value="1"/>
</dbReference>
<protein>
    <recommendedName>
        <fullName evidence="3">DUF4249 domain-containing protein</fullName>
    </recommendedName>
</protein>
<dbReference type="EMBL" id="JRHH01000003">
    <property type="protein sequence ID" value="KGD68254.1"/>
    <property type="molecule type" value="Genomic_DNA"/>
</dbReference>
<organism evidence="1 2">
    <name type="scientific">Flavobacterium aquatile LMG 4008 = ATCC 11947</name>
    <dbReference type="NCBI Taxonomy" id="1453498"/>
    <lineage>
        <taxon>Bacteria</taxon>
        <taxon>Pseudomonadati</taxon>
        <taxon>Bacteroidota</taxon>
        <taxon>Flavobacteriia</taxon>
        <taxon>Flavobacteriales</taxon>
        <taxon>Flavobacteriaceae</taxon>
        <taxon>Flavobacterium</taxon>
    </lineage>
</organism>
<dbReference type="OrthoDB" id="1430047at2"/>
<dbReference type="Pfam" id="PF14054">
    <property type="entry name" value="DUF4249"/>
    <property type="match status" value="1"/>
</dbReference>
<reference evidence="1 2" key="1">
    <citation type="submission" date="2014-09" db="EMBL/GenBank/DDBJ databases">
        <title>Whole Genome Shotgun of Flavobacterium aquatile LMG 4008.</title>
        <authorList>
            <person name="Gale A.N."/>
            <person name="Pipes S.E."/>
            <person name="Newman J.D."/>
        </authorList>
    </citation>
    <scope>NUCLEOTIDE SEQUENCE [LARGE SCALE GENOMIC DNA]</scope>
    <source>
        <strain evidence="1 2">LMG 4008</strain>
    </source>
</reference>
<evidence type="ECO:0000313" key="1">
    <source>
        <dbReference type="EMBL" id="KGD68254.1"/>
    </source>
</evidence>
<dbReference type="eggNOG" id="ENOG502ZCA0">
    <property type="taxonomic scope" value="Bacteria"/>
</dbReference>
<accession>A0A095SV56</accession>